<dbReference type="Proteomes" id="UP000537260">
    <property type="component" value="Unassembled WGS sequence"/>
</dbReference>
<evidence type="ECO:0000256" key="6">
    <source>
        <dbReference type="SAM" id="Phobius"/>
    </source>
</evidence>
<organism evidence="8 9">
    <name type="scientific">Glaciibacter psychrotolerans</name>
    <dbReference type="NCBI Taxonomy" id="670054"/>
    <lineage>
        <taxon>Bacteria</taxon>
        <taxon>Bacillati</taxon>
        <taxon>Actinomycetota</taxon>
        <taxon>Actinomycetes</taxon>
        <taxon>Micrococcales</taxon>
        <taxon>Microbacteriaceae</taxon>
        <taxon>Glaciibacter</taxon>
    </lineage>
</organism>
<feature type="transmembrane region" description="Helical" evidence="6">
    <location>
        <begin position="78"/>
        <end position="100"/>
    </location>
</feature>
<evidence type="ECO:0000256" key="5">
    <source>
        <dbReference type="ARBA" id="ARBA00023136"/>
    </source>
</evidence>
<evidence type="ECO:0000256" key="1">
    <source>
        <dbReference type="ARBA" id="ARBA00004651"/>
    </source>
</evidence>
<evidence type="ECO:0000256" key="4">
    <source>
        <dbReference type="ARBA" id="ARBA00022989"/>
    </source>
</evidence>
<feature type="transmembrane region" description="Helical" evidence="6">
    <location>
        <begin position="135"/>
        <end position="159"/>
    </location>
</feature>
<evidence type="ECO:0000256" key="3">
    <source>
        <dbReference type="ARBA" id="ARBA00022692"/>
    </source>
</evidence>
<dbReference type="AlphaFoldDB" id="A0A7Z0J7B9"/>
<dbReference type="Pfam" id="PF06271">
    <property type="entry name" value="RDD"/>
    <property type="match status" value="1"/>
</dbReference>
<evidence type="ECO:0000313" key="8">
    <source>
        <dbReference type="EMBL" id="NYJ21442.1"/>
    </source>
</evidence>
<dbReference type="GO" id="GO:0005886">
    <property type="term" value="C:plasma membrane"/>
    <property type="evidence" value="ECO:0007669"/>
    <property type="project" value="UniProtKB-SubCell"/>
</dbReference>
<keyword evidence="5 6" id="KW-0472">Membrane</keyword>
<dbReference type="InterPro" id="IPR051791">
    <property type="entry name" value="Pra-immunoreactive"/>
</dbReference>
<gene>
    <name evidence="8" type="ORF">HNR05_003233</name>
</gene>
<accession>A0A7Z0J7B9</accession>
<proteinExistence type="predicted"/>
<keyword evidence="3 6" id="KW-0812">Transmembrane</keyword>
<keyword evidence="9" id="KW-1185">Reference proteome</keyword>
<reference evidence="8 9" key="1">
    <citation type="submission" date="2020-07" db="EMBL/GenBank/DDBJ databases">
        <title>Sequencing the genomes of 1000 actinobacteria strains.</title>
        <authorList>
            <person name="Klenk H.-P."/>
        </authorList>
    </citation>
    <scope>NUCLEOTIDE SEQUENCE [LARGE SCALE GENOMIC DNA]</scope>
    <source>
        <strain evidence="8 9">LI1</strain>
    </source>
</reference>
<sequence>MSIATRDLGNFDRQRGKADPHYFEALGLVPASGLRRSLAFAIDGGIWGAIAVVGALSLGSLWAEHGPQLFDTNAASQFVLTLFVVTQAILLVYGLVQLILSGRIGRTVGKAIVGLRVVKAESLGRPGFFRVVGRSALIGVSAVFLPILGPALFLLSPLWDAQRLGKGWHDQIVGCWVLDVRRGLDPFDAKAMRLARKAAAFESIEPSVELPDLASNADEGGNFAFFPSARSRSGVIALHGSTAASEGLFVPAAPSLQSQPPSSELKLTQFERRYLHAASGGRFATSQAG</sequence>
<keyword evidence="2" id="KW-1003">Cell membrane</keyword>
<comment type="subcellular location">
    <subcellularLocation>
        <location evidence="1">Cell membrane</location>
        <topology evidence="1">Multi-pass membrane protein</topology>
    </subcellularLocation>
</comment>
<keyword evidence="4 6" id="KW-1133">Transmembrane helix</keyword>
<dbReference type="PANTHER" id="PTHR36115">
    <property type="entry name" value="PROLINE-RICH ANTIGEN HOMOLOG-RELATED"/>
    <property type="match status" value="1"/>
</dbReference>
<protein>
    <submittedName>
        <fullName evidence="8">Putative RDD family membrane protein YckC</fullName>
    </submittedName>
</protein>
<dbReference type="RefSeq" id="WP_179580037.1">
    <property type="nucleotide sequence ID" value="NZ_JACCFM010000001.1"/>
</dbReference>
<feature type="domain" description="RDD" evidence="7">
    <location>
        <begin position="31"/>
        <end position="173"/>
    </location>
</feature>
<evidence type="ECO:0000259" key="7">
    <source>
        <dbReference type="Pfam" id="PF06271"/>
    </source>
</evidence>
<comment type="caution">
    <text evidence="8">The sequence shown here is derived from an EMBL/GenBank/DDBJ whole genome shotgun (WGS) entry which is preliminary data.</text>
</comment>
<dbReference type="EMBL" id="JACCFM010000001">
    <property type="protein sequence ID" value="NYJ21442.1"/>
    <property type="molecule type" value="Genomic_DNA"/>
</dbReference>
<dbReference type="InterPro" id="IPR010432">
    <property type="entry name" value="RDD"/>
</dbReference>
<feature type="transmembrane region" description="Helical" evidence="6">
    <location>
        <begin position="38"/>
        <end position="58"/>
    </location>
</feature>
<evidence type="ECO:0000256" key="2">
    <source>
        <dbReference type="ARBA" id="ARBA00022475"/>
    </source>
</evidence>
<evidence type="ECO:0000313" key="9">
    <source>
        <dbReference type="Proteomes" id="UP000537260"/>
    </source>
</evidence>
<name>A0A7Z0J7B9_9MICO</name>